<dbReference type="Proteomes" id="UP000197468">
    <property type="component" value="Unassembled WGS sequence"/>
</dbReference>
<dbReference type="RefSeq" id="WP_088385373.1">
    <property type="nucleotide sequence ID" value="NZ_NIOF01000005.1"/>
</dbReference>
<gene>
    <name evidence="1" type="ORF">CDN99_13385</name>
</gene>
<evidence type="ECO:0000313" key="2">
    <source>
        <dbReference type="Proteomes" id="UP000197468"/>
    </source>
</evidence>
<dbReference type="SUPFAM" id="SSF46785">
    <property type="entry name" value="Winged helix' DNA-binding domain"/>
    <property type="match status" value="1"/>
</dbReference>
<proteinExistence type="predicted"/>
<dbReference type="OrthoDB" id="9812210at2"/>
<organism evidence="1 2">
    <name type="scientific">Roseateles aquatilis</name>
    <dbReference type="NCBI Taxonomy" id="431061"/>
    <lineage>
        <taxon>Bacteria</taxon>
        <taxon>Pseudomonadati</taxon>
        <taxon>Pseudomonadota</taxon>
        <taxon>Betaproteobacteria</taxon>
        <taxon>Burkholderiales</taxon>
        <taxon>Sphaerotilaceae</taxon>
        <taxon>Roseateles</taxon>
    </lineage>
</organism>
<sequence length="406" mass="43389">MDSLITAAARHLAAGDALGALQRIALRDDPPALALRGIAMAQLGEHPRARELLRRAAKAFGPKEAVARARCVVAEAEVALAMRDFGDPPRALVQAAAVLDAHDDRVNALQARLIAVRRLLLLGRLDDAEVALPVHDLQGYPPLLVALSNLAAAELALRSLRTAEGQVCMDRAIAAARRAGVPALIAEAAEMRATLDRPAARRIDAGHEQSLRLQEVEDLLASSTLVIDACRRAVRGDGLDVDLARRPVLFALARALAEAWPGDVDRNALILRAFRARHPDETHRARLRVELGRLRTLIEPVVRIDATSRGFALRLDDDRSVTVLVPPIDGDQAALLALLTDGAPWSTSALALALGASQRTVQRALAELEAEGRVRALGQARAKRWLAPPMTGIATILLLPAALPGG</sequence>
<dbReference type="AlphaFoldDB" id="A0A246JCF8"/>
<evidence type="ECO:0000313" key="1">
    <source>
        <dbReference type="EMBL" id="OWQ90352.1"/>
    </source>
</evidence>
<protein>
    <submittedName>
        <fullName evidence="1">Helix-turn-helix domain-containing protein</fullName>
    </submittedName>
</protein>
<accession>A0A246JCF8</accession>
<reference evidence="1 2" key="1">
    <citation type="journal article" date="2008" name="Int. J. Syst. Evol. Microbiol.">
        <title>Description of Roseateles aquatilis sp. nov. and Roseateles terrae sp. nov., in the class Betaproteobacteria, and emended description of the genus Roseateles.</title>
        <authorList>
            <person name="Gomila M."/>
            <person name="Bowien B."/>
            <person name="Falsen E."/>
            <person name="Moore E.R."/>
            <person name="Lalucat J."/>
        </authorList>
    </citation>
    <scope>NUCLEOTIDE SEQUENCE [LARGE SCALE GENOMIC DNA]</scope>
    <source>
        <strain evidence="1 2">CCUG 48205</strain>
    </source>
</reference>
<comment type="caution">
    <text evidence="1">The sequence shown here is derived from an EMBL/GenBank/DDBJ whole genome shotgun (WGS) entry which is preliminary data.</text>
</comment>
<dbReference type="InterPro" id="IPR036390">
    <property type="entry name" value="WH_DNA-bd_sf"/>
</dbReference>
<dbReference type="InterPro" id="IPR036388">
    <property type="entry name" value="WH-like_DNA-bd_sf"/>
</dbReference>
<dbReference type="EMBL" id="NIOF01000005">
    <property type="protein sequence ID" value="OWQ90352.1"/>
    <property type="molecule type" value="Genomic_DNA"/>
</dbReference>
<name>A0A246JCF8_9BURK</name>
<dbReference type="Gene3D" id="1.10.10.10">
    <property type="entry name" value="Winged helix-like DNA-binding domain superfamily/Winged helix DNA-binding domain"/>
    <property type="match status" value="1"/>
</dbReference>
<keyword evidence="2" id="KW-1185">Reference proteome</keyword>